<dbReference type="eggNOG" id="KOG1840">
    <property type="taxonomic scope" value="Eukaryota"/>
</dbReference>
<dbReference type="VEuPathDB" id="FungiDB:TSTA_056240"/>
<dbReference type="EMBL" id="EQ962659">
    <property type="protein sequence ID" value="EED13125.1"/>
    <property type="molecule type" value="Genomic_DNA"/>
</dbReference>
<proteinExistence type="predicted"/>
<dbReference type="RefSeq" id="XP_002487236.1">
    <property type="nucleotide sequence ID" value="XM_002487191.1"/>
</dbReference>
<keyword evidence="4" id="KW-1185">Reference proteome</keyword>
<dbReference type="STRING" id="441959.B8MRI8"/>
<dbReference type="SUPFAM" id="SSF48452">
    <property type="entry name" value="TPR-like"/>
    <property type="match status" value="1"/>
</dbReference>
<dbReference type="InterPro" id="IPR011990">
    <property type="entry name" value="TPR-like_helical_dom_sf"/>
</dbReference>
<gene>
    <name evidence="3" type="ORF">TSTA_056240</name>
</gene>
<dbReference type="Gene3D" id="3.40.50.300">
    <property type="entry name" value="P-loop containing nucleotide triphosphate hydrolases"/>
    <property type="match status" value="1"/>
</dbReference>
<dbReference type="GeneID" id="8100689"/>
<feature type="domain" description="DUF7779" evidence="2">
    <location>
        <begin position="210"/>
        <end position="301"/>
    </location>
</feature>
<sequence>MRRASRDSTQSIPIDPVSSRSGFCRSWDDPESALPPMKSQLVIEYAYQIHEREPETWIFWIYASNAARFEQSYWKIADTVKLFGRQNPKANICRLLYNWLQDSTNGKWILILDNVDDAHFLLDRHDDDVRGPADVIELAAALDFIPLAIVQAAVYISDSERDCSVRQYLDEFRRSDRKKVRLLGRGEGQLRRDWEARNSVLTTWQISRRSVADLLSLVSFFDRQGIPEAPLKSRSEQRHVEPSHSDDDGGDDDDSESQSSVTDEFKDDILILRRYSLISTNADQRTFSMHGLVQLAVRRWLEMNGELEKWKQQYIRNLNAEFPTGEFENWAQCQILFPHAKAAASQRPHERDSLMEWAAVLYKAAWYDMRKGNGAEGRACPEHEDTLDSVEMGRWKAAEELEVQVIETRKKVLGAEHPDALASMANLAETYRSQGQWNEAEKLEVQVLDTRKKCARLRAKNLGTTHRDTLSSNDALTEWQKIEHHKSSSPGKGRRREALKRVLSFK</sequence>
<protein>
    <recommendedName>
        <fullName evidence="2">DUF7779 domain-containing protein</fullName>
    </recommendedName>
</protein>
<feature type="compositionally biased region" description="Basic and acidic residues" evidence="1">
    <location>
        <begin position="231"/>
        <end position="247"/>
    </location>
</feature>
<evidence type="ECO:0000259" key="2">
    <source>
        <dbReference type="Pfam" id="PF25000"/>
    </source>
</evidence>
<dbReference type="OMA" id="QIHEREP"/>
<dbReference type="PANTHER" id="PTHR46082:SF6">
    <property type="entry name" value="AAA+ ATPASE DOMAIN-CONTAINING PROTEIN-RELATED"/>
    <property type="match status" value="1"/>
</dbReference>
<dbReference type="InterPro" id="IPR027417">
    <property type="entry name" value="P-loop_NTPase"/>
</dbReference>
<evidence type="ECO:0000256" key="1">
    <source>
        <dbReference type="SAM" id="MobiDB-lite"/>
    </source>
</evidence>
<organism evidence="3 4">
    <name type="scientific">Talaromyces stipitatus (strain ATCC 10500 / CBS 375.48 / QM 6759 / NRRL 1006)</name>
    <name type="common">Penicillium stipitatum</name>
    <dbReference type="NCBI Taxonomy" id="441959"/>
    <lineage>
        <taxon>Eukaryota</taxon>
        <taxon>Fungi</taxon>
        <taxon>Dikarya</taxon>
        <taxon>Ascomycota</taxon>
        <taxon>Pezizomycotina</taxon>
        <taxon>Eurotiomycetes</taxon>
        <taxon>Eurotiomycetidae</taxon>
        <taxon>Eurotiales</taxon>
        <taxon>Trichocomaceae</taxon>
        <taxon>Talaromyces</taxon>
        <taxon>Talaromyces sect. Talaromyces</taxon>
    </lineage>
</organism>
<dbReference type="Gene3D" id="1.25.40.10">
    <property type="entry name" value="Tetratricopeptide repeat domain"/>
    <property type="match status" value="1"/>
</dbReference>
<accession>B8MRI8</accession>
<dbReference type="Pfam" id="PF13424">
    <property type="entry name" value="TPR_12"/>
    <property type="match status" value="1"/>
</dbReference>
<dbReference type="HOGENOM" id="CLU_000288_125_8_1"/>
<dbReference type="OrthoDB" id="4225819at2759"/>
<feature type="region of interest" description="Disordered" evidence="1">
    <location>
        <begin position="231"/>
        <end position="262"/>
    </location>
</feature>
<dbReference type="PANTHER" id="PTHR46082">
    <property type="entry name" value="ATP/GTP-BINDING PROTEIN-RELATED"/>
    <property type="match status" value="1"/>
</dbReference>
<evidence type="ECO:0000313" key="4">
    <source>
        <dbReference type="Proteomes" id="UP000001745"/>
    </source>
</evidence>
<reference evidence="4" key="1">
    <citation type="journal article" date="2015" name="Genome Announc.">
        <title>Genome sequence of the AIDS-associated pathogen Penicillium marneffei (ATCC18224) and its near taxonomic relative Talaromyces stipitatus (ATCC10500).</title>
        <authorList>
            <person name="Nierman W.C."/>
            <person name="Fedorova-Abrams N.D."/>
            <person name="Andrianopoulos A."/>
        </authorList>
    </citation>
    <scope>NUCLEOTIDE SEQUENCE [LARGE SCALE GENOMIC DNA]</scope>
    <source>
        <strain evidence="4">ATCC 10500 / CBS 375.48 / QM 6759 / NRRL 1006</strain>
    </source>
</reference>
<evidence type="ECO:0000313" key="3">
    <source>
        <dbReference type="EMBL" id="EED13125.1"/>
    </source>
</evidence>
<dbReference type="Proteomes" id="UP000001745">
    <property type="component" value="Unassembled WGS sequence"/>
</dbReference>
<name>B8MRI8_TALSN</name>
<dbReference type="AlphaFoldDB" id="B8MRI8"/>
<dbReference type="InterPro" id="IPR053137">
    <property type="entry name" value="NLR-like"/>
</dbReference>
<dbReference type="InParanoid" id="B8MRI8"/>
<dbReference type="PhylomeDB" id="B8MRI8"/>
<dbReference type="Pfam" id="PF25000">
    <property type="entry name" value="DUF7779"/>
    <property type="match status" value="1"/>
</dbReference>
<dbReference type="InterPro" id="IPR056681">
    <property type="entry name" value="DUF7779"/>
</dbReference>